<feature type="chain" id="PRO_5027055465" evidence="1">
    <location>
        <begin position="35"/>
        <end position="546"/>
    </location>
</feature>
<dbReference type="AlphaFoldDB" id="A0A6L5XL96"/>
<feature type="signal peptide" evidence="1">
    <location>
        <begin position="1"/>
        <end position="34"/>
    </location>
</feature>
<protein>
    <submittedName>
        <fullName evidence="2">Uncharacterized protein</fullName>
    </submittedName>
</protein>
<dbReference type="RefSeq" id="WP_154510711.1">
    <property type="nucleotide sequence ID" value="NZ_VUMH01000006.1"/>
</dbReference>
<dbReference type="NCBIfam" id="NF033939">
    <property type="entry name" value="DESULF_POR1"/>
    <property type="match status" value="1"/>
</dbReference>
<name>A0A6L5XL96_9BACT</name>
<evidence type="ECO:0000313" key="2">
    <source>
        <dbReference type="EMBL" id="MSS27849.1"/>
    </source>
</evidence>
<dbReference type="EMBL" id="VUMH01000006">
    <property type="protein sequence ID" value="MSS27849.1"/>
    <property type="molecule type" value="Genomic_DNA"/>
</dbReference>
<accession>A0A6L5XL96</accession>
<keyword evidence="1" id="KW-0732">Signal</keyword>
<evidence type="ECO:0000313" key="3">
    <source>
        <dbReference type="Proteomes" id="UP000477488"/>
    </source>
</evidence>
<dbReference type="InterPro" id="IPR059232">
    <property type="entry name" value="Porin_put"/>
</dbReference>
<evidence type="ECO:0000256" key="1">
    <source>
        <dbReference type="SAM" id="SignalP"/>
    </source>
</evidence>
<gene>
    <name evidence="2" type="ORF">FYJ44_07290</name>
</gene>
<dbReference type="Proteomes" id="UP000477488">
    <property type="component" value="Unassembled WGS sequence"/>
</dbReference>
<keyword evidence="3" id="KW-1185">Reference proteome</keyword>
<reference evidence="2 3" key="1">
    <citation type="submission" date="2019-09" db="EMBL/GenBank/DDBJ databases">
        <title>In-depth cultivation of the pig gut microbiome towards novel bacterial diversity and tailored functional studies.</title>
        <authorList>
            <person name="Wylensek D."/>
            <person name="Hitch T.C.A."/>
            <person name="Clavel T."/>
        </authorList>
    </citation>
    <scope>NUCLEOTIDE SEQUENCE [LARGE SCALE GENOMIC DNA]</scope>
    <source>
        <strain evidence="2 3">PG-178-WT-4</strain>
    </source>
</reference>
<proteinExistence type="predicted"/>
<comment type="caution">
    <text evidence="2">The sequence shown here is derived from an EMBL/GenBank/DDBJ whole genome shotgun (WGS) entry which is preliminary data.</text>
</comment>
<organism evidence="2 3">
    <name type="scientific">Desulfovibrio porci</name>
    <dbReference type="NCBI Taxonomy" id="2605782"/>
    <lineage>
        <taxon>Bacteria</taxon>
        <taxon>Pseudomonadati</taxon>
        <taxon>Thermodesulfobacteriota</taxon>
        <taxon>Desulfovibrionia</taxon>
        <taxon>Desulfovibrionales</taxon>
        <taxon>Desulfovibrionaceae</taxon>
        <taxon>Desulfovibrio</taxon>
    </lineage>
</organism>
<sequence>MSKERNNPGRFKKQCMVALLAAGLFLGATGSAKAIDFKVAGEWLVGFGVGDSNLTKHTRDAQGGPKTKSNSNDDFAAGQRVRLQLDAVASEALSGTVFFEIGDQTWGKADEGGALGADGNNVIKVKNAYIDWLVPQTDLRFRMGLQGVALPNVAGGSAVMDADAAAVVANYRFNEHVGLTALWMRPVNDNFGGWEDNNGNARESNYLDNIDLFALSLPLKFDGIELTPWAMYGMMGKNALNGNDGADENGIWRDDGKTYLGDPWGTSDGNLSYTLTGRYPGFNGTGLGGTSKAYGSMFWAGLPIAITALDPWNFELDLNYGYVEAMGRYDVMKRGNPSDIKRGSSERQGWLAKALIEYKMDWGTPGIFGWYASGDDGNVKNGSERMPSLSASGNFTSFMGDGNLAWAPNGEWYDRDLSYAGTWGIGLQLRDMSFVEDLKHTFRVAYWGGTNAPSMVKYMANASSWSDGYGTNDGPYLTTNDGLLEFNLVNSWQIYENLEANLELGYIVNMMDKDTWEKDGYYGGAGNGAFEKQDAWKAQLVFAYTF</sequence>